<sequence length="480" mass="50647">MSRLIIAGAEIFDGTGALGFQADVEVRDGIITSVEPCSARPHPDAIDARGLALAPGFIDAHTHDDLVVVAAPDMTPKITQGVTTVVVGNCGISAGGDFTRHEQLPDPIMLLGTADQFRYPDYAAYADAVDKAVPATNVVALIGHTTLRALHMDRLDREATDAERSAMRSQIEAALAAGAFGLSTGLAYANAACASTTEVKDLVEALRGTGALYCTHLRSEGAQITAALEEAFAIGRHGEAPIVVSHLKCAGAEQHGRSTEILSLLDQAAEAQSVGCDCYPYTASSSTLDIKQVVPQTPIKITWSDAEPAQAGRMLADIAADWGTSLRAAAERLQPAGAVYHCMADADVDTILSHRITMIGSDGLPCDPRPHPRLWGSFPRVLGHYARERGLFPLATAIRKMTGLTADRFGLADRGYVRAGMAADLVLFDPATISDRATYDDPTRPAGGIHGVWVNGTPAVTLDGPKGQRAGRMLRRASPL</sequence>
<dbReference type="STRING" id="1166340.SAMN05192583_1127"/>
<dbReference type="PANTHER" id="PTHR11647">
    <property type="entry name" value="HYDRANTOINASE/DIHYDROPYRIMIDINASE FAMILY MEMBER"/>
    <property type="match status" value="1"/>
</dbReference>
<keyword evidence="3" id="KW-1185">Reference proteome</keyword>
<dbReference type="OrthoDB" id="9766983at2"/>
<protein>
    <submittedName>
        <fullName evidence="2">N-acyl-D-amino-acid deacylase</fullName>
    </submittedName>
</protein>
<dbReference type="SUPFAM" id="SSF51556">
    <property type="entry name" value="Metallo-dependent hydrolases"/>
    <property type="match status" value="1"/>
</dbReference>
<dbReference type="SUPFAM" id="SSF51338">
    <property type="entry name" value="Composite domain of metallo-dependent hydrolases"/>
    <property type="match status" value="2"/>
</dbReference>
<proteinExistence type="predicted"/>
<accession>A0A1H8AYU2</accession>
<name>A0A1H8AYU2_9SPHN</name>
<dbReference type="CDD" id="cd01297">
    <property type="entry name" value="D-aminoacylase"/>
    <property type="match status" value="1"/>
</dbReference>
<evidence type="ECO:0000313" key="2">
    <source>
        <dbReference type="EMBL" id="SEM75875.1"/>
    </source>
</evidence>
<dbReference type="AlphaFoldDB" id="A0A1H8AYU2"/>
<dbReference type="Proteomes" id="UP000199206">
    <property type="component" value="Unassembled WGS sequence"/>
</dbReference>
<dbReference type="PANTHER" id="PTHR11647:SF1">
    <property type="entry name" value="COLLAPSIN RESPONSE MEDIATOR PROTEIN"/>
    <property type="match status" value="1"/>
</dbReference>
<reference evidence="3" key="1">
    <citation type="submission" date="2016-10" db="EMBL/GenBank/DDBJ databases">
        <authorList>
            <person name="Varghese N."/>
            <person name="Submissions S."/>
        </authorList>
    </citation>
    <scope>NUCLEOTIDE SEQUENCE [LARGE SCALE GENOMIC DNA]</scope>
    <source>
        <strain evidence="3">S6-262</strain>
    </source>
</reference>
<evidence type="ECO:0000259" key="1">
    <source>
        <dbReference type="Pfam" id="PF07969"/>
    </source>
</evidence>
<dbReference type="RefSeq" id="WP_093664473.1">
    <property type="nucleotide sequence ID" value="NZ_FOCF01000002.1"/>
</dbReference>
<dbReference type="Gene3D" id="2.30.40.10">
    <property type="entry name" value="Urease, subunit C, domain 1"/>
    <property type="match status" value="1"/>
</dbReference>
<dbReference type="InterPro" id="IPR013108">
    <property type="entry name" value="Amidohydro_3"/>
</dbReference>
<organism evidence="2 3">
    <name type="scientific">Sphingomonas gellani</name>
    <dbReference type="NCBI Taxonomy" id="1166340"/>
    <lineage>
        <taxon>Bacteria</taxon>
        <taxon>Pseudomonadati</taxon>
        <taxon>Pseudomonadota</taxon>
        <taxon>Alphaproteobacteria</taxon>
        <taxon>Sphingomonadales</taxon>
        <taxon>Sphingomonadaceae</taxon>
        <taxon>Sphingomonas</taxon>
    </lineage>
</organism>
<dbReference type="InterPro" id="IPR011059">
    <property type="entry name" value="Metal-dep_hydrolase_composite"/>
</dbReference>
<feature type="domain" description="Amidohydrolase 3" evidence="1">
    <location>
        <begin position="45"/>
        <end position="458"/>
    </location>
</feature>
<evidence type="ECO:0000313" key="3">
    <source>
        <dbReference type="Proteomes" id="UP000199206"/>
    </source>
</evidence>
<gene>
    <name evidence="2" type="ORF">SAMN05192583_1127</name>
</gene>
<dbReference type="Pfam" id="PF07969">
    <property type="entry name" value="Amidohydro_3"/>
    <property type="match status" value="1"/>
</dbReference>
<dbReference type="InterPro" id="IPR050378">
    <property type="entry name" value="Metallo-dep_Hydrolases_sf"/>
</dbReference>
<dbReference type="EMBL" id="FOCF01000002">
    <property type="protein sequence ID" value="SEM75875.1"/>
    <property type="molecule type" value="Genomic_DNA"/>
</dbReference>
<dbReference type="InterPro" id="IPR023100">
    <property type="entry name" value="D-aminoacylase_insert_dom_sf"/>
</dbReference>
<dbReference type="Gene3D" id="3.20.20.140">
    <property type="entry name" value="Metal-dependent hydrolases"/>
    <property type="match status" value="1"/>
</dbReference>
<dbReference type="Gene3D" id="3.30.1490.130">
    <property type="entry name" value="D-aminoacylase. Domain 3"/>
    <property type="match status" value="1"/>
</dbReference>
<dbReference type="GO" id="GO:0016811">
    <property type="term" value="F:hydrolase activity, acting on carbon-nitrogen (but not peptide) bonds, in linear amides"/>
    <property type="evidence" value="ECO:0007669"/>
    <property type="project" value="InterPro"/>
</dbReference>
<dbReference type="InterPro" id="IPR032466">
    <property type="entry name" value="Metal_Hydrolase"/>
</dbReference>